<dbReference type="Proteomes" id="UP001576774">
    <property type="component" value="Unassembled WGS sequence"/>
</dbReference>
<dbReference type="Gene3D" id="2.60.120.380">
    <property type="match status" value="1"/>
</dbReference>
<dbReference type="InterPro" id="IPR022684">
    <property type="entry name" value="Calpain_cysteine_protease"/>
</dbReference>
<evidence type="ECO:0000256" key="1">
    <source>
        <dbReference type="ARBA" id="ARBA00007623"/>
    </source>
</evidence>
<evidence type="ECO:0000256" key="3">
    <source>
        <dbReference type="ARBA" id="ARBA00022801"/>
    </source>
</evidence>
<dbReference type="SUPFAM" id="SSF54001">
    <property type="entry name" value="Cysteine proteinases"/>
    <property type="match status" value="1"/>
</dbReference>
<feature type="compositionally biased region" description="Polar residues" evidence="6">
    <location>
        <begin position="84"/>
        <end position="115"/>
    </location>
</feature>
<dbReference type="InterPro" id="IPR001300">
    <property type="entry name" value="Peptidase_C2_calpain_cat"/>
</dbReference>
<keyword evidence="2 5" id="KW-0645">Protease</keyword>
<dbReference type="InterPro" id="IPR038765">
    <property type="entry name" value="Papain-like_cys_pep_sf"/>
</dbReference>
<feature type="region of interest" description="Disordered" evidence="6">
    <location>
        <begin position="1"/>
        <end position="22"/>
    </location>
</feature>
<sequence>MLLTLDSGCNEQNSLTEQSRETSIVPVGEMHLLRNSQKSNPGIGSDDLSINQNAYAIATGNGSTINNSFGQFVLSGVSGNGNLGENTQIQTNSQGNSNPISLNTDPITGNSISSVNGSTLGNNATSGTSTTSGNGATSGNSATTDAGNTMGTAVNWAPLNGWYRNSESIGSSDTNDYFKFSLTTRSDFNVILSGLSADADVRLLDQSGNQIISSANGGTHKIGGTAYSVSTSEAFNTILNAGTYFLRVNSYDGVSTQYTMDFLAKPTTTVSDWYSQNLKDSGIINWARQLGSDGQLSRSDMMLIFRSATDSTSVDSNELTDFRTLVNNSSRFQMIDSVRNLSNKIANGSTANALYQGQSLGNLYSGSSATQLDKLVGKWFLGNDLPSTFVPANGSTPARTISYGLANTSGLSGRNQLLYGTDGTINVTDIRQGYLGDCYFLAALGAFANNSQRASNVINNMFIDNGDGTFTVRFYGQNDGTVTTPADYITVNQYLPTTGGSQFAAYDNQNRGLWVALAEKAYAQFAEMGTSQRPSTANNYGSIEGGWGFRVMNSITGVTQGGVYANYSKVGTATPKGAFLSLSQISSFLSNNWALSAGTISNPGLGIVGGHEYTIVSANTSAGTVTLYNPWGPNSRTGESTGYRTLSYNDFKANFNLIDVG</sequence>
<evidence type="ECO:0000256" key="2">
    <source>
        <dbReference type="ARBA" id="ARBA00022670"/>
    </source>
</evidence>
<evidence type="ECO:0000256" key="4">
    <source>
        <dbReference type="ARBA" id="ARBA00022807"/>
    </source>
</evidence>
<dbReference type="Pfam" id="PF04151">
    <property type="entry name" value="PPC"/>
    <property type="match status" value="1"/>
</dbReference>
<reference evidence="8 9" key="1">
    <citation type="submission" date="2024-09" db="EMBL/GenBank/DDBJ databases">
        <title>Floridaenema gen nov. (Aerosakkonemataceae, Aerosakkonematales ord. nov., Cyanobacteria) from benthic tropical and subtropical fresh waters, with the description of four new species.</title>
        <authorList>
            <person name="Moretto J.A."/>
            <person name="Berthold D.E."/>
            <person name="Lefler F.W."/>
            <person name="Huang I.-S."/>
            <person name="Laughinghouse H. IV."/>
        </authorList>
    </citation>
    <scope>NUCLEOTIDE SEQUENCE [LARGE SCALE GENOMIC DNA]</scope>
    <source>
        <strain evidence="8 9">BLCC-F46</strain>
    </source>
</reference>
<feature type="active site" evidence="5">
    <location>
        <position position="611"/>
    </location>
</feature>
<protein>
    <submittedName>
        <fullName evidence="8">C2 family cysteine protease</fullName>
    </submittedName>
</protein>
<keyword evidence="9" id="KW-1185">Reference proteome</keyword>
<dbReference type="GO" id="GO:0008233">
    <property type="term" value="F:peptidase activity"/>
    <property type="evidence" value="ECO:0007669"/>
    <property type="project" value="UniProtKB-KW"/>
</dbReference>
<evidence type="ECO:0000256" key="6">
    <source>
        <dbReference type="SAM" id="MobiDB-lite"/>
    </source>
</evidence>
<dbReference type="PANTHER" id="PTHR10183">
    <property type="entry name" value="CALPAIN"/>
    <property type="match status" value="1"/>
</dbReference>
<evidence type="ECO:0000256" key="5">
    <source>
        <dbReference type="PROSITE-ProRule" id="PRU00239"/>
    </source>
</evidence>
<keyword evidence="3 5" id="KW-0378">Hydrolase</keyword>
<comment type="caution">
    <text evidence="8">The sequence shown here is derived from an EMBL/GenBank/DDBJ whole genome shotgun (WGS) entry which is preliminary data.</text>
</comment>
<dbReference type="PROSITE" id="PS50203">
    <property type="entry name" value="CALPAIN_CAT"/>
    <property type="match status" value="1"/>
</dbReference>
<dbReference type="PANTHER" id="PTHR10183:SF379">
    <property type="entry name" value="CALPAIN-5"/>
    <property type="match status" value="1"/>
</dbReference>
<gene>
    <name evidence="8" type="ORF">ACE1CC_08685</name>
</gene>
<evidence type="ECO:0000313" key="8">
    <source>
        <dbReference type="EMBL" id="MFB2876959.1"/>
    </source>
</evidence>
<dbReference type="SUPFAM" id="SSF89260">
    <property type="entry name" value="Collagen-binding domain"/>
    <property type="match status" value="1"/>
</dbReference>
<feature type="compositionally biased region" description="Low complexity" evidence="6">
    <location>
        <begin position="116"/>
        <end position="144"/>
    </location>
</feature>
<dbReference type="EMBL" id="JBHFNQ010000065">
    <property type="protein sequence ID" value="MFB2876959.1"/>
    <property type="molecule type" value="Genomic_DNA"/>
</dbReference>
<comment type="similarity">
    <text evidence="1">Belongs to the peptidase C2 family.</text>
</comment>
<feature type="region of interest" description="Disordered" evidence="6">
    <location>
        <begin position="84"/>
        <end position="149"/>
    </location>
</feature>
<dbReference type="Pfam" id="PF00648">
    <property type="entry name" value="Peptidase_C2"/>
    <property type="match status" value="1"/>
</dbReference>
<evidence type="ECO:0000313" key="9">
    <source>
        <dbReference type="Proteomes" id="UP001576774"/>
    </source>
</evidence>
<dbReference type="SMART" id="SM00230">
    <property type="entry name" value="CysPc"/>
    <property type="match status" value="1"/>
</dbReference>
<organism evidence="8 9">
    <name type="scientific">Floridaenema aerugineum BLCC-F46</name>
    <dbReference type="NCBI Taxonomy" id="3153654"/>
    <lineage>
        <taxon>Bacteria</taxon>
        <taxon>Bacillati</taxon>
        <taxon>Cyanobacteriota</taxon>
        <taxon>Cyanophyceae</taxon>
        <taxon>Oscillatoriophycideae</taxon>
        <taxon>Aerosakkonematales</taxon>
        <taxon>Aerosakkonemataceae</taxon>
        <taxon>Floridanema</taxon>
        <taxon>Floridanema aerugineum</taxon>
    </lineage>
</organism>
<keyword evidence="4 5" id="KW-0788">Thiol protease</keyword>
<proteinExistence type="inferred from homology"/>
<dbReference type="RefSeq" id="WP_413270074.1">
    <property type="nucleotide sequence ID" value="NZ_JBHFNQ010000065.1"/>
</dbReference>
<dbReference type="InterPro" id="IPR007280">
    <property type="entry name" value="Peptidase_C_arc/bac"/>
</dbReference>
<feature type="active site" evidence="5">
    <location>
        <position position="438"/>
    </location>
</feature>
<accession>A0ABV4X2H2</accession>
<dbReference type="GO" id="GO:0006508">
    <property type="term" value="P:proteolysis"/>
    <property type="evidence" value="ECO:0007669"/>
    <property type="project" value="UniProtKB-KW"/>
</dbReference>
<feature type="domain" description="Calpain catalytic" evidence="7">
    <location>
        <begin position="428"/>
        <end position="661"/>
    </location>
</feature>
<feature type="compositionally biased region" description="Polar residues" evidence="6">
    <location>
        <begin position="7"/>
        <end position="17"/>
    </location>
</feature>
<evidence type="ECO:0000259" key="7">
    <source>
        <dbReference type="PROSITE" id="PS50203"/>
    </source>
</evidence>
<name>A0ABV4X2H2_9CYAN</name>
<feature type="active site" evidence="5">
    <location>
        <position position="629"/>
    </location>
</feature>